<dbReference type="AlphaFoldDB" id="A0A7I7YYP9"/>
<name>A0A7I7YYP9_9MYCO</name>
<dbReference type="EMBL" id="AP022614">
    <property type="protein sequence ID" value="BBZ46134.1"/>
    <property type="molecule type" value="Genomic_DNA"/>
</dbReference>
<dbReference type="Pfam" id="PF00211">
    <property type="entry name" value="Guanylate_cyc"/>
    <property type="match status" value="1"/>
</dbReference>
<dbReference type="Gene3D" id="3.40.50.300">
    <property type="entry name" value="P-loop containing nucleotide triphosphate hydrolases"/>
    <property type="match status" value="1"/>
</dbReference>
<evidence type="ECO:0000256" key="2">
    <source>
        <dbReference type="ARBA" id="ARBA00022840"/>
    </source>
</evidence>
<proteinExistence type="predicted"/>
<gene>
    <name evidence="3" type="primary">cyaI3_2</name>
    <name evidence="3" type="ORF">MPRM_34150</name>
</gene>
<dbReference type="GO" id="GO:0005737">
    <property type="term" value="C:cytoplasm"/>
    <property type="evidence" value="ECO:0007669"/>
    <property type="project" value="TreeGrafter"/>
</dbReference>
<dbReference type="Pfam" id="PF13191">
    <property type="entry name" value="AAA_16"/>
    <property type="match status" value="1"/>
</dbReference>
<dbReference type="OrthoDB" id="5476461at2"/>
<keyword evidence="4" id="KW-1185">Reference proteome</keyword>
<dbReference type="GO" id="GO:0009190">
    <property type="term" value="P:cyclic nucleotide biosynthetic process"/>
    <property type="evidence" value="ECO:0007669"/>
    <property type="project" value="InterPro"/>
</dbReference>
<evidence type="ECO:0000313" key="3">
    <source>
        <dbReference type="EMBL" id="BBZ46134.1"/>
    </source>
</evidence>
<dbReference type="CDD" id="cd07302">
    <property type="entry name" value="CHD"/>
    <property type="match status" value="1"/>
</dbReference>
<organism evidence="3 4">
    <name type="scientific">Mycobacterium parmense</name>
    <dbReference type="NCBI Taxonomy" id="185642"/>
    <lineage>
        <taxon>Bacteria</taxon>
        <taxon>Bacillati</taxon>
        <taxon>Actinomycetota</taxon>
        <taxon>Actinomycetes</taxon>
        <taxon>Mycobacteriales</taxon>
        <taxon>Mycobacteriaceae</taxon>
        <taxon>Mycobacterium</taxon>
        <taxon>Mycobacterium simiae complex</taxon>
    </lineage>
</organism>
<dbReference type="InterPro" id="IPR041664">
    <property type="entry name" value="AAA_16"/>
</dbReference>
<dbReference type="SUPFAM" id="SSF52540">
    <property type="entry name" value="P-loop containing nucleoside triphosphate hydrolases"/>
    <property type="match status" value="1"/>
</dbReference>
<dbReference type="Proteomes" id="UP000467105">
    <property type="component" value="Chromosome"/>
</dbReference>
<dbReference type="InterPro" id="IPR027417">
    <property type="entry name" value="P-loop_NTPase"/>
</dbReference>
<dbReference type="InterPro" id="IPR029787">
    <property type="entry name" value="Nucleotide_cyclase"/>
</dbReference>
<sequence>MSPGEIGASIDELLDRAVRASNDGDRATAAALAGQVLAVDHGNPEAEDLLTPPAHYGEIRRLTIMFADLVDSTALSTRLEPETYHALVGRYRDDVHRIVDRYEGHITSVKGDGLLAVFGHPRAHENDVRRAVAAGLDITRAVAQLSEQAQRTIGVAISVRVGVHRGLVYLDVDQDDVYGFAANLAARLCSVAGPDTVAVSDAVAPLVGDVFELDTLAPVAVKGIDTPVGPHRVLGERPDAPPLDSPPLIGRGRERDWLRRSWERARAGTLDTAGIVFCGEPGIGKTRLATEAAEMVEGSGATVIELRGSPLHTDTGLHPVRRLVERRCGITRLTDDAERLRLLEAELNSCAMDPESSVPLLAPVLGIGPEHGYRPAAVEGRTLYEMIGEAVRRYVLACLRDRPGLVVAEDAHWFDPSTMELINALLATADGHLMVVVTGRDGEWSTAGWPSTVFELAPLSDEQSDALIDALDPTVSQARRAAVRERCDGVPFYIERVVAGLGAAGHDATVPDALYEPLLAQLRSHSGVVPVVEAAAVIGRAGDLPLLRTVARSNGIDVDDVVTELVGANVLQRSGDVGWRFRHELLREVAAELAPPSLKRELHSRTARALVEGSSVAEPDWRLIATHFERAQQHDEAADAYRKASVAARRRGALHEALAYLTTALGQLAACPDGPARDRKEIAIRLERGFLAGTTRGTMSGEGPADFQRCLELASTGDHQDGLFTTLTAMVSYYLPRAELRRAHELLDSLSTRITAKRPWSGPVLASTLGSVVWLEGDFPTARRHLLRALADRSAADPRVLETAWWVAVDPISSAHFFLALTHTVCGDLDRAEAHLAESARRCDALTFPQNVHNRAHTLFAQIWVKLESDRPADAAALVAELRRQSEESGLDLWRLVGATQHATVKALAALDADADAATLTLCAEKLARLVDGSRLLHLNSYLTFHDAVIGRLLVAAGEPEEARERLEAALRHADETGMHFHDAELMRARAHTFAGRVQRRDALLAALEFARRQNATLFELRCLLDFFELDAGGDRLDLADALRRFTGDDRWPEVTRARQILS</sequence>
<dbReference type="PROSITE" id="PS50125">
    <property type="entry name" value="GUANYLATE_CYCLASE_2"/>
    <property type="match status" value="1"/>
</dbReference>
<dbReference type="SUPFAM" id="SSF55073">
    <property type="entry name" value="Nucleotide cyclase"/>
    <property type="match status" value="1"/>
</dbReference>
<dbReference type="Gene3D" id="3.30.70.1230">
    <property type="entry name" value="Nucleotide cyclase"/>
    <property type="match status" value="1"/>
</dbReference>
<dbReference type="GO" id="GO:0035556">
    <property type="term" value="P:intracellular signal transduction"/>
    <property type="evidence" value="ECO:0007669"/>
    <property type="project" value="InterPro"/>
</dbReference>
<reference evidence="3 4" key="1">
    <citation type="journal article" date="2019" name="Emerg. Microbes Infect.">
        <title>Comprehensive subspecies identification of 175 nontuberculous mycobacteria species based on 7547 genomic profiles.</title>
        <authorList>
            <person name="Matsumoto Y."/>
            <person name="Kinjo T."/>
            <person name="Motooka D."/>
            <person name="Nabeya D."/>
            <person name="Jung N."/>
            <person name="Uechi K."/>
            <person name="Horii T."/>
            <person name="Iida T."/>
            <person name="Fujita J."/>
            <person name="Nakamura S."/>
        </authorList>
    </citation>
    <scope>NUCLEOTIDE SEQUENCE [LARGE SCALE GENOMIC DNA]</scope>
    <source>
        <strain evidence="3 4">JCM 14742</strain>
    </source>
</reference>
<keyword evidence="2" id="KW-0067">ATP-binding</keyword>
<dbReference type="GO" id="GO:0005524">
    <property type="term" value="F:ATP binding"/>
    <property type="evidence" value="ECO:0007669"/>
    <property type="project" value="UniProtKB-KW"/>
</dbReference>
<dbReference type="InterPro" id="IPR001054">
    <property type="entry name" value="A/G_cyclase"/>
</dbReference>
<protein>
    <submittedName>
        <fullName evidence="3">Adenylate cyclase</fullName>
    </submittedName>
</protein>
<keyword evidence="1" id="KW-0547">Nucleotide-binding</keyword>
<dbReference type="PANTHER" id="PTHR16305">
    <property type="entry name" value="TESTICULAR SOLUBLE ADENYLYL CYCLASE"/>
    <property type="match status" value="1"/>
</dbReference>
<evidence type="ECO:0000313" key="4">
    <source>
        <dbReference type="Proteomes" id="UP000467105"/>
    </source>
</evidence>
<accession>A0A7I7YYP9</accession>
<dbReference type="PANTHER" id="PTHR16305:SF28">
    <property type="entry name" value="GUANYLATE CYCLASE DOMAIN-CONTAINING PROTEIN"/>
    <property type="match status" value="1"/>
</dbReference>
<dbReference type="SUPFAM" id="SSF48452">
    <property type="entry name" value="TPR-like"/>
    <property type="match status" value="1"/>
</dbReference>
<dbReference type="RefSeq" id="WP_085271676.1">
    <property type="nucleotide sequence ID" value="NZ_AP022614.1"/>
</dbReference>
<dbReference type="GO" id="GO:0004016">
    <property type="term" value="F:adenylate cyclase activity"/>
    <property type="evidence" value="ECO:0007669"/>
    <property type="project" value="UniProtKB-ARBA"/>
</dbReference>
<dbReference type="Gene3D" id="1.25.40.10">
    <property type="entry name" value="Tetratricopeptide repeat domain"/>
    <property type="match status" value="1"/>
</dbReference>
<dbReference type="SMART" id="SM00044">
    <property type="entry name" value="CYCc"/>
    <property type="match status" value="1"/>
</dbReference>
<dbReference type="InterPro" id="IPR011990">
    <property type="entry name" value="TPR-like_helical_dom_sf"/>
</dbReference>
<evidence type="ECO:0000256" key="1">
    <source>
        <dbReference type="ARBA" id="ARBA00022741"/>
    </source>
</evidence>